<sequence>MDKDEVIIKKFNNKTYKFIFQNINKIQNRINKEISINEKCSNDCETDTYYVFFCFIIFGFFLPMIIMTTSNFLNLPIWINILSVVASYLILLIIGYYFCFRKHNFSDWNVANLIKVRKIYNELTNSDIERIYINKHDFAINFQNGKKYSYSIMCDYLSSEENIISFIFELDECNKDIIVALAKE</sequence>
<dbReference type="EMBL" id="QSTP01000001">
    <property type="protein sequence ID" value="RGM75524.1"/>
    <property type="molecule type" value="Genomic_DNA"/>
</dbReference>
<accession>A0A3E4YMM9</accession>
<dbReference type="RefSeq" id="WP_117718283.1">
    <property type="nucleotide sequence ID" value="NZ_QSTP01000001.1"/>
</dbReference>
<organism evidence="2 3">
    <name type="scientific">Agathobacter rectalis</name>
    <dbReference type="NCBI Taxonomy" id="39491"/>
    <lineage>
        <taxon>Bacteria</taxon>
        <taxon>Bacillati</taxon>
        <taxon>Bacillota</taxon>
        <taxon>Clostridia</taxon>
        <taxon>Lachnospirales</taxon>
        <taxon>Lachnospiraceae</taxon>
        <taxon>Agathobacter</taxon>
    </lineage>
</organism>
<feature type="transmembrane region" description="Helical" evidence="1">
    <location>
        <begin position="49"/>
        <end position="69"/>
    </location>
</feature>
<feature type="transmembrane region" description="Helical" evidence="1">
    <location>
        <begin position="75"/>
        <end position="99"/>
    </location>
</feature>
<protein>
    <submittedName>
        <fullName evidence="2">Uncharacterized protein</fullName>
    </submittedName>
</protein>
<keyword evidence="1" id="KW-0812">Transmembrane</keyword>
<dbReference type="Proteomes" id="UP000260758">
    <property type="component" value="Unassembled WGS sequence"/>
</dbReference>
<comment type="caution">
    <text evidence="2">The sequence shown here is derived from an EMBL/GenBank/DDBJ whole genome shotgun (WGS) entry which is preliminary data.</text>
</comment>
<keyword evidence="1" id="KW-1133">Transmembrane helix</keyword>
<evidence type="ECO:0000313" key="2">
    <source>
        <dbReference type="EMBL" id="RGM75524.1"/>
    </source>
</evidence>
<reference evidence="2 3" key="1">
    <citation type="submission" date="2018-08" db="EMBL/GenBank/DDBJ databases">
        <title>A genome reference for cultivated species of the human gut microbiota.</title>
        <authorList>
            <person name="Zou Y."/>
            <person name="Xue W."/>
            <person name="Luo G."/>
        </authorList>
    </citation>
    <scope>NUCLEOTIDE SEQUENCE [LARGE SCALE GENOMIC DNA]</scope>
    <source>
        <strain evidence="2 3">OM07-13</strain>
    </source>
</reference>
<gene>
    <name evidence="2" type="ORF">DXB99_03080</name>
</gene>
<proteinExistence type="predicted"/>
<dbReference type="AlphaFoldDB" id="A0A3E4YMM9"/>
<keyword evidence="1" id="KW-0472">Membrane</keyword>
<evidence type="ECO:0000256" key="1">
    <source>
        <dbReference type="SAM" id="Phobius"/>
    </source>
</evidence>
<evidence type="ECO:0000313" key="3">
    <source>
        <dbReference type="Proteomes" id="UP000260758"/>
    </source>
</evidence>
<name>A0A3E4YMM9_9FIRM</name>